<dbReference type="InterPro" id="IPR017871">
    <property type="entry name" value="ABC_transporter-like_CS"/>
</dbReference>
<evidence type="ECO:0000313" key="7">
    <source>
        <dbReference type="EMBL" id="TXL63814.1"/>
    </source>
</evidence>
<dbReference type="GO" id="GO:0022857">
    <property type="term" value="F:transmembrane transporter activity"/>
    <property type="evidence" value="ECO:0007669"/>
    <property type="project" value="TreeGrafter"/>
</dbReference>
<dbReference type="Proteomes" id="UP000321548">
    <property type="component" value="Unassembled WGS sequence"/>
</dbReference>
<comment type="caution">
    <text evidence="7">The sequence shown here is derived from an EMBL/GenBank/DDBJ whole genome shotgun (WGS) entry which is preliminary data.</text>
</comment>
<dbReference type="CDD" id="cd03255">
    <property type="entry name" value="ABC_MJ0796_LolCDE_FtsE"/>
    <property type="match status" value="1"/>
</dbReference>
<dbReference type="GO" id="GO:0005886">
    <property type="term" value="C:plasma membrane"/>
    <property type="evidence" value="ECO:0007669"/>
    <property type="project" value="TreeGrafter"/>
</dbReference>
<organism evidence="7 8">
    <name type="scientific">Zeimonas arvi</name>
    <dbReference type="NCBI Taxonomy" id="2498847"/>
    <lineage>
        <taxon>Bacteria</taxon>
        <taxon>Pseudomonadati</taxon>
        <taxon>Pseudomonadota</taxon>
        <taxon>Betaproteobacteria</taxon>
        <taxon>Burkholderiales</taxon>
        <taxon>Burkholderiaceae</taxon>
        <taxon>Zeimonas</taxon>
    </lineage>
</organism>
<keyword evidence="8" id="KW-1185">Reference proteome</keyword>
<evidence type="ECO:0000259" key="6">
    <source>
        <dbReference type="PROSITE" id="PS50893"/>
    </source>
</evidence>
<sequence length="231" mass="23934">MNPGPPQAGSAPGGLVIDGVAKTFEDRRLLDAVSMRIAPGESVALLGESGTGKSTLLNLVAGLEPVDAGRILVGDIDVCSLSADAAAALRRQRIGFVFQAFHLLPYLSAERNVAVPLLLNGAKPAQALDEARRLLADVGLASRAAAMPRELSGGEQQRVALARALVHRPALVLADEPTGNLDPATAGTVLALIAERVRASGATLLMVTHSEQAAAIADRRWRLDAGGLHEA</sequence>
<dbReference type="OrthoDB" id="4814201at2"/>
<keyword evidence="2" id="KW-1003">Cell membrane</keyword>
<evidence type="ECO:0000256" key="2">
    <source>
        <dbReference type="ARBA" id="ARBA00022475"/>
    </source>
</evidence>
<accession>A0A5C8NPV4</accession>
<evidence type="ECO:0000256" key="1">
    <source>
        <dbReference type="ARBA" id="ARBA00022448"/>
    </source>
</evidence>
<dbReference type="PANTHER" id="PTHR24220:SF659">
    <property type="entry name" value="TRANSPORTER, PUTATIVE-RELATED"/>
    <property type="match status" value="1"/>
</dbReference>
<dbReference type="PANTHER" id="PTHR24220">
    <property type="entry name" value="IMPORT ATP-BINDING PROTEIN"/>
    <property type="match status" value="1"/>
</dbReference>
<dbReference type="EMBL" id="VDUY01000007">
    <property type="protein sequence ID" value="TXL63814.1"/>
    <property type="molecule type" value="Genomic_DNA"/>
</dbReference>
<evidence type="ECO:0000256" key="3">
    <source>
        <dbReference type="ARBA" id="ARBA00022519"/>
    </source>
</evidence>
<dbReference type="InterPro" id="IPR027417">
    <property type="entry name" value="P-loop_NTPase"/>
</dbReference>
<reference evidence="7 8" key="1">
    <citation type="submission" date="2019-06" db="EMBL/GenBank/DDBJ databases">
        <title>Quisquiliibacterium sp. nov., isolated from a maize field.</title>
        <authorList>
            <person name="Lin S.-Y."/>
            <person name="Tsai C.-F."/>
            <person name="Young C.-C."/>
        </authorList>
    </citation>
    <scope>NUCLEOTIDE SEQUENCE [LARGE SCALE GENOMIC DNA]</scope>
    <source>
        <strain evidence="7 8">CC-CFT501</strain>
    </source>
</reference>
<proteinExistence type="predicted"/>
<dbReference type="GO" id="GO:0016887">
    <property type="term" value="F:ATP hydrolysis activity"/>
    <property type="evidence" value="ECO:0007669"/>
    <property type="project" value="InterPro"/>
</dbReference>
<evidence type="ECO:0000256" key="4">
    <source>
        <dbReference type="ARBA" id="ARBA00022741"/>
    </source>
</evidence>
<evidence type="ECO:0000256" key="5">
    <source>
        <dbReference type="ARBA" id="ARBA00022840"/>
    </source>
</evidence>
<protein>
    <submittedName>
        <fullName evidence="7">ABC transporter ATP-binding protein</fullName>
    </submittedName>
</protein>
<dbReference type="PROSITE" id="PS00211">
    <property type="entry name" value="ABC_TRANSPORTER_1"/>
    <property type="match status" value="1"/>
</dbReference>
<dbReference type="PROSITE" id="PS50893">
    <property type="entry name" value="ABC_TRANSPORTER_2"/>
    <property type="match status" value="1"/>
</dbReference>
<dbReference type="InterPro" id="IPR003439">
    <property type="entry name" value="ABC_transporter-like_ATP-bd"/>
</dbReference>
<name>A0A5C8NPV4_9BURK</name>
<evidence type="ECO:0000313" key="8">
    <source>
        <dbReference type="Proteomes" id="UP000321548"/>
    </source>
</evidence>
<dbReference type="SMART" id="SM00382">
    <property type="entry name" value="AAA"/>
    <property type="match status" value="1"/>
</dbReference>
<dbReference type="Pfam" id="PF00005">
    <property type="entry name" value="ABC_tran"/>
    <property type="match status" value="1"/>
</dbReference>
<keyword evidence="3" id="KW-0472">Membrane</keyword>
<dbReference type="InterPro" id="IPR003593">
    <property type="entry name" value="AAA+_ATPase"/>
</dbReference>
<feature type="domain" description="ABC transporter" evidence="6">
    <location>
        <begin position="15"/>
        <end position="231"/>
    </location>
</feature>
<keyword evidence="5 7" id="KW-0067">ATP-binding</keyword>
<gene>
    <name evidence="7" type="ORF">FHP08_16080</name>
</gene>
<dbReference type="AlphaFoldDB" id="A0A5C8NPV4"/>
<keyword evidence="1" id="KW-0813">Transport</keyword>
<keyword evidence="3" id="KW-0997">Cell inner membrane</keyword>
<keyword evidence="4" id="KW-0547">Nucleotide-binding</keyword>
<dbReference type="SUPFAM" id="SSF52540">
    <property type="entry name" value="P-loop containing nucleoside triphosphate hydrolases"/>
    <property type="match status" value="1"/>
</dbReference>
<dbReference type="InterPro" id="IPR017911">
    <property type="entry name" value="MacB-like_ATP-bd"/>
</dbReference>
<dbReference type="InterPro" id="IPR015854">
    <property type="entry name" value="ABC_transpr_LolD-like"/>
</dbReference>
<dbReference type="GO" id="GO:0005524">
    <property type="term" value="F:ATP binding"/>
    <property type="evidence" value="ECO:0007669"/>
    <property type="project" value="UniProtKB-KW"/>
</dbReference>
<dbReference type="Gene3D" id="3.40.50.300">
    <property type="entry name" value="P-loop containing nucleotide triphosphate hydrolases"/>
    <property type="match status" value="1"/>
</dbReference>
<dbReference type="RefSeq" id="WP_147705508.1">
    <property type="nucleotide sequence ID" value="NZ_VDUY01000007.1"/>
</dbReference>